<comment type="similarity">
    <text evidence="4">Belongs to the major facilitator superfamily. Sugar transporter (TC 2.A.1.1) family. Glucose transporter subfamily.</text>
</comment>
<evidence type="ECO:0000256" key="13">
    <source>
        <dbReference type="ARBA" id="ARBA00031099"/>
    </source>
</evidence>
<dbReference type="InterPro" id="IPR020846">
    <property type="entry name" value="MFS_dom"/>
</dbReference>
<dbReference type="GO" id="GO:0016324">
    <property type="term" value="C:apical plasma membrane"/>
    <property type="evidence" value="ECO:0007669"/>
    <property type="project" value="UniProtKB-SubCell"/>
</dbReference>
<evidence type="ECO:0000256" key="5">
    <source>
        <dbReference type="ARBA" id="ARBA00015973"/>
    </source>
</evidence>
<dbReference type="Pfam" id="PF00083">
    <property type="entry name" value="Sugar_tr"/>
    <property type="match status" value="3"/>
</dbReference>
<accession>A0A6A1Q5J8</accession>
<evidence type="ECO:0000256" key="11">
    <source>
        <dbReference type="ARBA" id="ARBA00023136"/>
    </source>
</evidence>
<feature type="transmembrane region" description="Helical" evidence="15">
    <location>
        <begin position="488"/>
        <end position="509"/>
    </location>
</feature>
<dbReference type="InterPro" id="IPR045263">
    <property type="entry name" value="GLUT"/>
</dbReference>
<feature type="domain" description="Major facilitator superfamily (MFS) profile" evidence="16">
    <location>
        <begin position="36"/>
        <end position="519"/>
    </location>
</feature>
<evidence type="ECO:0000256" key="4">
    <source>
        <dbReference type="ARBA" id="ARBA00007004"/>
    </source>
</evidence>
<feature type="transmembrane region" description="Helical" evidence="15">
    <location>
        <begin position="530"/>
        <end position="555"/>
    </location>
</feature>
<feature type="transmembrane region" description="Helical" evidence="15">
    <location>
        <begin position="82"/>
        <end position="105"/>
    </location>
</feature>
<dbReference type="InterPro" id="IPR005828">
    <property type="entry name" value="MFS_sugar_transport-like"/>
</dbReference>
<feature type="compositionally biased region" description="Polar residues" evidence="14">
    <location>
        <begin position="434"/>
        <end position="446"/>
    </location>
</feature>
<dbReference type="FunFam" id="1.20.1250.20:FF:001511">
    <property type="entry name" value="Solute carrier family 2, facilitated glucose transporter member 5"/>
    <property type="match status" value="1"/>
</dbReference>
<feature type="region of interest" description="Disordered" evidence="14">
    <location>
        <begin position="423"/>
        <end position="447"/>
    </location>
</feature>
<dbReference type="PANTHER" id="PTHR23503:SF32">
    <property type="entry name" value="SOLUTE CARRIER FAMILY 2, FACILITATED GLUCOSE TRANSPORTER MEMBER 5"/>
    <property type="match status" value="1"/>
</dbReference>
<keyword evidence="6" id="KW-0813">Transport</keyword>
<dbReference type="GO" id="GO:0055056">
    <property type="term" value="F:D-glucose transmembrane transporter activity"/>
    <property type="evidence" value="ECO:0007669"/>
    <property type="project" value="TreeGrafter"/>
</dbReference>
<dbReference type="PROSITE" id="PS00217">
    <property type="entry name" value="SUGAR_TRANSPORT_2"/>
    <property type="match status" value="1"/>
</dbReference>
<feature type="transmembrane region" description="Helical" evidence="15">
    <location>
        <begin position="177"/>
        <end position="197"/>
    </location>
</feature>
<evidence type="ECO:0000256" key="3">
    <source>
        <dbReference type="ARBA" id="ARBA00004424"/>
    </source>
</evidence>
<dbReference type="InterPro" id="IPR005829">
    <property type="entry name" value="Sugar_transporter_CS"/>
</dbReference>
<gene>
    <name evidence="17" type="ORF">E2I00_003608</name>
</gene>
<dbReference type="Gene3D" id="1.20.1250.20">
    <property type="entry name" value="MFS general substrate transporter like domains"/>
    <property type="match status" value="4"/>
</dbReference>
<dbReference type="PRINTS" id="PR00171">
    <property type="entry name" value="SUGRTRNSPORT"/>
</dbReference>
<dbReference type="GO" id="GO:1990539">
    <property type="term" value="P:fructose import across plasma membrane"/>
    <property type="evidence" value="ECO:0007669"/>
    <property type="project" value="UniProtKB-ARBA"/>
</dbReference>
<name>A0A6A1Q5J8_BALPH</name>
<feature type="transmembrane region" description="Helical" evidence="15">
    <location>
        <begin position="294"/>
        <end position="316"/>
    </location>
</feature>
<comment type="caution">
    <text evidence="17">The sequence shown here is derived from an EMBL/GenBank/DDBJ whole genome shotgun (WGS) entry which is preliminary data.</text>
</comment>
<dbReference type="EMBL" id="SGJD01000910">
    <property type="protein sequence ID" value="KAB0402950.1"/>
    <property type="molecule type" value="Genomic_DNA"/>
</dbReference>
<feature type="non-terminal residue" evidence="17">
    <location>
        <position position="1"/>
    </location>
</feature>
<feature type="transmembrane region" description="Helical" evidence="15">
    <location>
        <begin position="391"/>
        <end position="413"/>
    </location>
</feature>
<dbReference type="Proteomes" id="UP000437017">
    <property type="component" value="Unassembled WGS sequence"/>
</dbReference>
<feature type="transmembrane region" description="Helical" evidence="15">
    <location>
        <begin position="209"/>
        <end position="228"/>
    </location>
</feature>
<evidence type="ECO:0000256" key="6">
    <source>
        <dbReference type="ARBA" id="ARBA00022448"/>
    </source>
</evidence>
<protein>
    <recommendedName>
        <fullName evidence="5">Solute carrier family 2, facilitated glucose transporter member 5</fullName>
    </recommendedName>
    <alternativeName>
        <fullName evidence="13">Fructose transporter</fullName>
    </alternativeName>
    <alternativeName>
        <fullName evidence="12">Glucose transporter type 5, small intestine</fullName>
    </alternativeName>
</protein>
<feature type="transmembrane region" description="Helical" evidence="15">
    <location>
        <begin position="31"/>
        <end position="52"/>
    </location>
</feature>
<dbReference type="GO" id="GO:0070837">
    <property type="term" value="P:dehydroascorbic acid transport"/>
    <property type="evidence" value="ECO:0007669"/>
    <property type="project" value="TreeGrafter"/>
</dbReference>
<feature type="transmembrane region" description="Helical" evidence="15">
    <location>
        <begin position="896"/>
        <end position="917"/>
    </location>
</feature>
<comment type="catalytic activity">
    <reaction evidence="1">
        <text>D-fructose(out) = D-fructose(in)</text>
        <dbReference type="Rhea" id="RHEA:60372"/>
        <dbReference type="ChEBI" id="CHEBI:37721"/>
    </reaction>
</comment>
<dbReference type="AlphaFoldDB" id="A0A6A1Q5J8"/>
<dbReference type="GO" id="GO:0046323">
    <property type="term" value="P:D-glucose import"/>
    <property type="evidence" value="ECO:0007669"/>
    <property type="project" value="TreeGrafter"/>
</dbReference>
<evidence type="ECO:0000256" key="2">
    <source>
        <dbReference type="ARBA" id="ARBA00004135"/>
    </source>
</evidence>
<organism evidence="17 18">
    <name type="scientific">Balaenoptera physalus</name>
    <name type="common">Fin whale</name>
    <name type="synonym">Balaena physalus</name>
    <dbReference type="NCBI Taxonomy" id="9770"/>
    <lineage>
        <taxon>Eukaryota</taxon>
        <taxon>Metazoa</taxon>
        <taxon>Chordata</taxon>
        <taxon>Craniata</taxon>
        <taxon>Vertebrata</taxon>
        <taxon>Euteleostomi</taxon>
        <taxon>Mammalia</taxon>
        <taxon>Eutheria</taxon>
        <taxon>Laurasiatheria</taxon>
        <taxon>Artiodactyla</taxon>
        <taxon>Whippomorpha</taxon>
        <taxon>Cetacea</taxon>
        <taxon>Mysticeti</taxon>
        <taxon>Balaenopteridae</taxon>
        <taxon>Balaenoptera</taxon>
    </lineage>
</organism>
<dbReference type="OrthoDB" id="4540492at2759"/>
<evidence type="ECO:0000313" key="17">
    <source>
        <dbReference type="EMBL" id="KAB0402950.1"/>
    </source>
</evidence>
<keyword evidence="7" id="KW-1003">Cell membrane</keyword>
<feature type="region of interest" description="Disordered" evidence="14">
    <location>
        <begin position="461"/>
        <end position="483"/>
    </location>
</feature>
<dbReference type="PROSITE" id="PS00216">
    <property type="entry name" value="SUGAR_TRANSPORT_1"/>
    <property type="match status" value="1"/>
</dbReference>
<evidence type="ECO:0000313" key="18">
    <source>
        <dbReference type="Proteomes" id="UP000437017"/>
    </source>
</evidence>
<dbReference type="PROSITE" id="PS50850">
    <property type="entry name" value="MFS"/>
    <property type="match status" value="1"/>
</dbReference>
<sequence>RHLMTIPEFATDAKTSARHTVDPQLTRLTPVLALATLIAAFGSSFQYGYNVAVINSPAKLMKAFYNETYYDRISEYISEFSLTLLWSVSVSMFPFGGFLGSLMVGPLVNKLGRKGTLLFNNIFSIVPAILMGCSEVARSFEMIIVSRLLVGICAGLSSNVVPMYLGELAPKNLRGALGVVPQLFITVGILAAQILGLQSLLANEEGWPILLGVTGVPAALQLLLLPFFPESPRYLLIQKKDEAAAKNALRRLRGWDDVDAETEEMREEDKAEKAAGFISVLQLLRKRSLRWQDVQYVTVGTGAVNVLMTVCAVFVVELLGRRVLLLLGFSICCTACCVLTAALALQDTVSWMPYVSIACIISYVIGHALGPSPIPALLITEIFLQSSRPSAYMVGGSVHWLSNFTVGLIFPFIQRLLTAEEEREHVPDPAPGKASTTPQPAVNTEQDPGVTWEAEHTCFSAEQGQRKKEAGTPPPTPPLQGREATENITSWSLMSCLIVYGWGNVFQVLKSFYNETYFERHGAFMDEKVMLLLWSCTMSMSPLGILMGLLLIGLLKGNTADQQCLPAIPATPKGVSKVSKASELIIFSRVALGVCAGGWDRFFSPPLVFVLLDPGISYSALPMHLGELAPKNLRGALGTMTECWVLPGYSQCWVLPGYSQCWVLPGWPVRLALTGVPTLLWLPSPPFFPESPRSTLIQKRDEEERLGRCGGRDGRNARGGPAEGTEGRLSVLSLFTFPPVRQQLVSIIVPMAGQQLSRVNAVNYYVDMIYTSLSWHGVTVGASMVNIVMTVISVSHPEVSFPLGISESVPQRQTRAPQGPLLPWRPTQVLRNPGVAPSCGRKVRPARGLVCTWGSWPQALRGPRPGPLRRGQPCLSPQSTVPELSYLDIICEVSGAYSFIIFARICLLTAVYIYVVIPETKGRTFMEIKRIFAQRNRVEFLEKKEEITDAGPHIPSVPARETSF</sequence>
<feature type="region of interest" description="Disordered" evidence="14">
    <location>
        <begin position="703"/>
        <end position="724"/>
    </location>
</feature>
<evidence type="ECO:0000256" key="9">
    <source>
        <dbReference type="ARBA" id="ARBA00022692"/>
    </source>
</evidence>
<feature type="transmembrane region" description="Helical" evidence="15">
    <location>
        <begin position="351"/>
        <end position="370"/>
    </location>
</feature>
<proteinExistence type="inferred from homology"/>
<comment type="subcellular location">
    <subcellularLocation>
        <location evidence="3">Apical cell membrane</location>
        <topology evidence="3">Multi-pass membrane protein</topology>
    </subcellularLocation>
    <subcellularLocation>
        <location evidence="2">Cell membrane</location>
        <location evidence="2">Sarcolemma</location>
    </subcellularLocation>
</comment>
<evidence type="ECO:0000256" key="12">
    <source>
        <dbReference type="ARBA" id="ARBA00029961"/>
    </source>
</evidence>
<dbReference type="InterPro" id="IPR003663">
    <property type="entry name" value="Sugar/inositol_transpt"/>
</dbReference>
<feature type="compositionally biased region" description="Basic and acidic residues" evidence="14">
    <location>
        <begin position="703"/>
        <end position="716"/>
    </location>
</feature>
<evidence type="ECO:0000256" key="8">
    <source>
        <dbReference type="ARBA" id="ARBA00022597"/>
    </source>
</evidence>
<keyword evidence="10 15" id="KW-1133">Transmembrane helix</keyword>
<evidence type="ECO:0000256" key="7">
    <source>
        <dbReference type="ARBA" id="ARBA00022475"/>
    </source>
</evidence>
<feature type="transmembrane region" description="Helical" evidence="15">
    <location>
        <begin position="144"/>
        <end position="165"/>
    </location>
</feature>
<dbReference type="InterPro" id="IPR036259">
    <property type="entry name" value="MFS_trans_sf"/>
</dbReference>
<keyword evidence="9 15" id="KW-0812">Transmembrane</keyword>
<reference evidence="17 18" key="1">
    <citation type="journal article" date="2019" name="PLoS ONE">
        <title>Genomic analyses reveal an absence of contemporary introgressive admixture between fin whales and blue whales, despite known hybrids.</title>
        <authorList>
            <person name="Westbury M.V."/>
            <person name="Petersen B."/>
            <person name="Lorenzen E.D."/>
        </authorList>
    </citation>
    <scope>NUCLEOTIDE SEQUENCE [LARGE SCALE GENOMIC DNA]</scope>
    <source>
        <strain evidence="17">FinWhale-01</strain>
    </source>
</reference>
<dbReference type="SUPFAM" id="SSF103473">
    <property type="entry name" value="MFS general substrate transporter"/>
    <property type="match status" value="2"/>
</dbReference>
<dbReference type="GO" id="GO:0042383">
    <property type="term" value="C:sarcolemma"/>
    <property type="evidence" value="ECO:0007669"/>
    <property type="project" value="UniProtKB-SubCell"/>
</dbReference>
<evidence type="ECO:0000256" key="15">
    <source>
        <dbReference type="SAM" id="Phobius"/>
    </source>
</evidence>
<dbReference type="PANTHER" id="PTHR23503">
    <property type="entry name" value="SOLUTE CARRIER FAMILY 2"/>
    <property type="match status" value="1"/>
</dbReference>
<keyword evidence="8" id="KW-0762">Sugar transport</keyword>
<dbReference type="GO" id="GO:0005353">
    <property type="term" value="F:fructose transmembrane transporter activity"/>
    <property type="evidence" value="ECO:0007669"/>
    <property type="project" value="UniProtKB-ARBA"/>
</dbReference>
<feature type="transmembrane region" description="Helical" evidence="15">
    <location>
        <begin position="323"/>
        <end position="345"/>
    </location>
</feature>
<evidence type="ECO:0000256" key="10">
    <source>
        <dbReference type="ARBA" id="ARBA00022989"/>
    </source>
</evidence>
<evidence type="ECO:0000256" key="14">
    <source>
        <dbReference type="SAM" id="MobiDB-lite"/>
    </source>
</evidence>
<keyword evidence="18" id="KW-1185">Reference proteome</keyword>
<evidence type="ECO:0000256" key="1">
    <source>
        <dbReference type="ARBA" id="ARBA00000590"/>
    </source>
</evidence>
<evidence type="ECO:0000259" key="16">
    <source>
        <dbReference type="PROSITE" id="PS50850"/>
    </source>
</evidence>
<keyword evidence="11 15" id="KW-0472">Membrane</keyword>
<feature type="transmembrane region" description="Helical" evidence="15">
    <location>
        <begin position="117"/>
        <end position="137"/>
    </location>
</feature>